<gene>
    <name evidence="2" type="ORF">CYMTET_44044</name>
</gene>
<dbReference type="InterPro" id="IPR018616">
    <property type="entry name" value="GUCD1"/>
</dbReference>
<accession>A0AAE0C103</accession>
<dbReference type="EMBL" id="LGRX02029828">
    <property type="protein sequence ID" value="KAK3246418.1"/>
    <property type="molecule type" value="Genomic_DNA"/>
</dbReference>
<feature type="compositionally biased region" description="Basic and acidic residues" evidence="1">
    <location>
        <begin position="13"/>
        <end position="22"/>
    </location>
</feature>
<feature type="region of interest" description="Disordered" evidence="1">
    <location>
        <begin position="1"/>
        <end position="50"/>
    </location>
</feature>
<sequence length="297" mass="33160">MAGGSERTSNAKRIREEGESHYSLRSQVSAVSSSGPHVAEMTTKPESHSWSTQAVQSRRSYVVNVPHVRQSYNWDCGLACVLMVLRSLGVMKCDLRCLRSLCPTTSIWTVDLAHLLRKFGVEVHFTTITVGANPDFASESFYRENMEEDGLRVERLFREADSIGISIQCRSLSAAEIRNCVLSGHWLLIALVDKRKLNSWHTAAESCLPQCCVMAGYTGHYIVLCGYDGERQEYVVRDPASSATTVQISEVSLEEARKSFGTDEDLLIVSRTYPNISQVEQALKEAGERSRQGFGRR</sequence>
<dbReference type="PANTHER" id="PTHR31400:SF1">
    <property type="entry name" value="PROTEIN GUCD1"/>
    <property type="match status" value="1"/>
</dbReference>
<proteinExistence type="predicted"/>
<dbReference type="AlphaFoldDB" id="A0AAE0C103"/>
<evidence type="ECO:0000313" key="3">
    <source>
        <dbReference type="Proteomes" id="UP001190700"/>
    </source>
</evidence>
<protein>
    <recommendedName>
        <fullName evidence="4">Guanylyl cyclase</fullName>
    </recommendedName>
</protein>
<comment type="caution">
    <text evidence="2">The sequence shown here is derived from an EMBL/GenBank/DDBJ whole genome shotgun (WGS) entry which is preliminary data.</text>
</comment>
<name>A0AAE0C103_9CHLO</name>
<evidence type="ECO:0000256" key="1">
    <source>
        <dbReference type="SAM" id="MobiDB-lite"/>
    </source>
</evidence>
<evidence type="ECO:0008006" key="4">
    <source>
        <dbReference type="Google" id="ProtNLM"/>
    </source>
</evidence>
<keyword evidence="3" id="KW-1185">Reference proteome</keyword>
<dbReference type="Proteomes" id="UP001190700">
    <property type="component" value="Unassembled WGS sequence"/>
</dbReference>
<dbReference type="Gene3D" id="3.90.70.10">
    <property type="entry name" value="Cysteine proteinases"/>
    <property type="match status" value="1"/>
</dbReference>
<organism evidence="2 3">
    <name type="scientific">Cymbomonas tetramitiformis</name>
    <dbReference type="NCBI Taxonomy" id="36881"/>
    <lineage>
        <taxon>Eukaryota</taxon>
        <taxon>Viridiplantae</taxon>
        <taxon>Chlorophyta</taxon>
        <taxon>Pyramimonadophyceae</taxon>
        <taxon>Pyramimonadales</taxon>
        <taxon>Pyramimonadaceae</taxon>
        <taxon>Cymbomonas</taxon>
    </lineage>
</organism>
<dbReference type="Pfam" id="PF09778">
    <property type="entry name" value="Guanylate_cyc_2"/>
    <property type="match status" value="1"/>
</dbReference>
<evidence type="ECO:0000313" key="2">
    <source>
        <dbReference type="EMBL" id="KAK3246418.1"/>
    </source>
</evidence>
<feature type="compositionally biased region" description="Low complexity" evidence="1">
    <location>
        <begin position="23"/>
        <end position="34"/>
    </location>
</feature>
<reference evidence="2 3" key="1">
    <citation type="journal article" date="2015" name="Genome Biol. Evol.">
        <title>Comparative Genomics of a Bacterivorous Green Alga Reveals Evolutionary Causalities and Consequences of Phago-Mixotrophic Mode of Nutrition.</title>
        <authorList>
            <person name="Burns J.A."/>
            <person name="Paasch A."/>
            <person name="Narechania A."/>
            <person name="Kim E."/>
        </authorList>
    </citation>
    <scope>NUCLEOTIDE SEQUENCE [LARGE SCALE GENOMIC DNA]</scope>
    <source>
        <strain evidence="2 3">PLY_AMNH</strain>
    </source>
</reference>
<dbReference type="PANTHER" id="PTHR31400">
    <property type="entry name" value="GUANYLYL CYCLASE DOMAIN CONTAINING PROTEIN 1 GUCD1"/>
    <property type="match status" value="1"/>
</dbReference>